<dbReference type="GO" id="GO:0003952">
    <property type="term" value="F:NAD+ synthase (glutamine-hydrolyzing) activity"/>
    <property type="evidence" value="ECO:0007669"/>
    <property type="project" value="UniProtKB-UniRule"/>
</dbReference>
<dbReference type="InterPro" id="IPR014445">
    <property type="entry name" value="Gln-dep_NAD_synthase"/>
</dbReference>
<comment type="similarity">
    <text evidence="9">Belongs to the NAD synthetase family.</text>
</comment>
<dbReference type="Pfam" id="PF02540">
    <property type="entry name" value="NAD_synthase"/>
    <property type="match status" value="1"/>
</dbReference>
<evidence type="ECO:0000259" key="10">
    <source>
        <dbReference type="PROSITE" id="PS50263"/>
    </source>
</evidence>
<dbReference type="FunFam" id="3.40.50.620:FF:000106">
    <property type="entry name" value="Glutamine-dependent NAD(+) synthetase"/>
    <property type="match status" value="1"/>
</dbReference>
<dbReference type="InterPro" id="IPR014729">
    <property type="entry name" value="Rossmann-like_a/b/a_fold"/>
</dbReference>
<organism evidence="11 12">
    <name type="scientific">Caldovatus sediminis</name>
    <dbReference type="NCBI Taxonomy" id="2041189"/>
    <lineage>
        <taxon>Bacteria</taxon>
        <taxon>Pseudomonadati</taxon>
        <taxon>Pseudomonadota</taxon>
        <taxon>Alphaproteobacteria</taxon>
        <taxon>Acetobacterales</taxon>
        <taxon>Roseomonadaceae</taxon>
        <taxon>Caldovatus</taxon>
    </lineage>
</organism>
<feature type="active site" description="Proton acceptor; for glutaminase activity" evidence="7">
    <location>
        <position position="46"/>
    </location>
</feature>
<dbReference type="HAMAP" id="MF_02090">
    <property type="entry name" value="NadE_glutamine_dep"/>
    <property type="match status" value="1"/>
</dbReference>
<reference evidence="11 12" key="1">
    <citation type="journal article" date="2014" name="Int. J. Syst. Evol. Microbiol.">
        <title>Complete genome sequence of Corynebacterium casei LMG S-19264T (=DSM 44701T), isolated from a smear-ripened cheese.</title>
        <authorList>
            <consortium name="US DOE Joint Genome Institute (JGI-PGF)"/>
            <person name="Walter F."/>
            <person name="Albersmeier A."/>
            <person name="Kalinowski J."/>
            <person name="Ruckert C."/>
        </authorList>
    </citation>
    <scope>NUCLEOTIDE SEQUENCE [LARGE SCALE GENOMIC DNA]</scope>
    <source>
        <strain evidence="11 12">CGMCC 1.16330</strain>
    </source>
</reference>
<evidence type="ECO:0000256" key="1">
    <source>
        <dbReference type="ARBA" id="ARBA00005188"/>
    </source>
</evidence>
<dbReference type="PANTHER" id="PTHR23090:SF9">
    <property type="entry name" value="GLUTAMINE-DEPENDENT NAD(+) SYNTHETASE"/>
    <property type="match status" value="1"/>
</dbReference>
<feature type="binding site" evidence="7">
    <location>
        <position position="523"/>
    </location>
    <ligand>
        <name>deamido-NAD(+)</name>
        <dbReference type="ChEBI" id="CHEBI:58437"/>
        <note>ligand shared between two neighboring subunits</note>
    </ligand>
</feature>
<protein>
    <recommendedName>
        <fullName evidence="7 8">Glutamine-dependent NAD(+) synthetase</fullName>
        <ecNumber evidence="7 8">6.3.5.1</ecNumber>
    </recommendedName>
    <alternativeName>
        <fullName evidence="7 8">NAD(+) synthase [glutamine-hydrolyzing]</fullName>
    </alternativeName>
</protein>
<dbReference type="NCBIfam" id="TIGR00552">
    <property type="entry name" value="nadE"/>
    <property type="match status" value="1"/>
</dbReference>
<dbReference type="PIRSF" id="PIRSF006630">
    <property type="entry name" value="NADS_GAT"/>
    <property type="match status" value="1"/>
</dbReference>
<dbReference type="Gene3D" id="3.40.50.620">
    <property type="entry name" value="HUPs"/>
    <property type="match status" value="1"/>
</dbReference>
<dbReference type="GO" id="GO:0009435">
    <property type="term" value="P:NAD+ biosynthetic process"/>
    <property type="evidence" value="ECO:0007669"/>
    <property type="project" value="UniProtKB-UniRule"/>
</dbReference>
<evidence type="ECO:0000256" key="5">
    <source>
        <dbReference type="ARBA" id="ARBA00022840"/>
    </source>
</evidence>
<dbReference type="EC" id="6.3.5.1" evidence="7 8"/>
<evidence type="ECO:0000256" key="2">
    <source>
        <dbReference type="ARBA" id="ARBA00007145"/>
    </source>
</evidence>
<dbReference type="GO" id="GO:0005524">
    <property type="term" value="F:ATP binding"/>
    <property type="evidence" value="ECO:0007669"/>
    <property type="project" value="UniProtKB-UniRule"/>
</dbReference>
<dbReference type="CDD" id="cd00553">
    <property type="entry name" value="NAD_synthase"/>
    <property type="match status" value="1"/>
</dbReference>
<evidence type="ECO:0000256" key="6">
    <source>
        <dbReference type="ARBA" id="ARBA00023027"/>
    </source>
</evidence>
<evidence type="ECO:0000256" key="3">
    <source>
        <dbReference type="ARBA" id="ARBA00022598"/>
    </source>
</evidence>
<dbReference type="SUPFAM" id="SSF56317">
    <property type="entry name" value="Carbon-nitrogen hydrolase"/>
    <property type="match status" value="1"/>
</dbReference>
<gene>
    <name evidence="7 11" type="primary">nadE</name>
    <name evidence="11" type="ORF">GCM10010964_17580</name>
</gene>
<dbReference type="GO" id="GO:0004359">
    <property type="term" value="F:glutaminase activity"/>
    <property type="evidence" value="ECO:0007669"/>
    <property type="project" value="InterPro"/>
</dbReference>
<keyword evidence="6 7" id="KW-0520">NAD</keyword>
<feature type="domain" description="CN hydrolase" evidence="10">
    <location>
        <begin position="6"/>
        <end position="247"/>
    </location>
</feature>
<feature type="active site" description="Nucleophile; for glutaminase activity" evidence="7">
    <location>
        <position position="151"/>
    </location>
</feature>
<dbReference type="InterPro" id="IPR022310">
    <property type="entry name" value="NAD/GMP_synthase"/>
</dbReference>
<feature type="binding site" evidence="7">
    <location>
        <position position="375"/>
    </location>
    <ligand>
        <name>deamido-NAD(+)</name>
        <dbReference type="ChEBI" id="CHEBI:58437"/>
        <note>ligand shared between two neighboring subunits</note>
    </ligand>
</feature>
<keyword evidence="12" id="KW-1185">Reference proteome</keyword>
<feature type="binding site" evidence="7">
    <location>
        <position position="121"/>
    </location>
    <ligand>
        <name>L-glutamine</name>
        <dbReference type="ChEBI" id="CHEBI:58359"/>
    </ligand>
</feature>
<name>A0A8J2ZB12_9PROT</name>
<dbReference type="RefSeq" id="WP_188899638.1">
    <property type="nucleotide sequence ID" value="NZ_BMKS01000004.1"/>
</dbReference>
<feature type="binding site" evidence="7">
    <location>
        <position position="404"/>
    </location>
    <ligand>
        <name>deamido-NAD(+)</name>
        <dbReference type="ChEBI" id="CHEBI:58437"/>
        <note>ligand shared between two neighboring subunits</note>
    </ligand>
</feature>
<comment type="catalytic activity">
    <reaction evidence="7 8">
        <text>deamido-NAD(+) + L-glutamine + ATP + H2O = L-glutamate + AMP + diphosphate + NAD(+) + H(+)</text>
        <dbReference type="Rhea" id="RHEA:24384"/>
        <dbReference type="ChEBI" id="CHEBI:15377"/>
        <dbReference type="ChEBI" id="CHEBI:15378"/>
        <dbReference type="ChEBI" id="CHEBI:29985"/>
        <dbReference type="ChEBI" id="CHEBI:30616"/>
        <dbReference type="ChEBI" id="CHEBI:33019"/>
        <dbReference type="ChEBI" id="CHEBI:57540"/>
        <dbReference type="ChEBI" id="CHEBI:58359"/>
        <dbReference type="ChEBI" id="CHEBI:58437"/>
        <dbReference type="ChEBI" id="CHEBI:456215"/>
        <dbReference type="EC" id="6.3.5.1"/>
    </reaction>
</comment>
<dbReference type="UniPathway" id="UPA00253">
    <property type="reaction ID" value="UER00334"/>
</dbReference>
<dbReference type="InterPro" id="IPR036526">
    <property type="entry name" value="C-N_Hydrolase_sf"/>
</dbReference>
<comment type="caution">
    <text evidence="11">The sequence shown here is derived from an EMBL/GenBank/DDBJ whole genome shotgun (WGS) entry which is preliminary data.</text>
</comment>
<dbReference type="PROSITE" id="PS50263">
    <property type="entry name" value="CN_HYDROLASE"/>
    <property type="match status" value="1"/>
</dbReference>
<dbReference type="PANTHER" id="PTHR23090">
    <property type="entry name" value="NH 3 /GLUTAMINE-DEPENDENT NAD + SYNTHETASE"/>
    <property type="match status" value="1"/>
</dbReference>
<comment type="similarity">
    <text evidence="2 7 8">In the C-terminal section; belongs to the NAD synthetase family.</text>
</comment>
<evidence type="ECO:0000256" key="9">
    <source>
        <dbReference type="RuleBase" id="RU003811"/>
    </source>
</evidence>
<keyword evidence="5 7" id="KW-0067">ATP-binding</keyword>
<dbReference type="InterPro" id="IPR003010">
    <property type="entry name" value="C-N_Hydrolase"/>
</dbReference>
<dbReference type="SUPFAM" id="SSF52402">
    <property type="entry name" value="Adenine nucleotide alpha hydrolases-like"/>
    <property type="match status" value="1"/>
</dbReference>
<evidence type="ECO:0000256" key="4">
    <source>
        <dbReference type="ARBA" id="ARBA00022741"/>
    </source>
</evidence>
<evidence type="ECO:0000256" key="7">
    <source>
        <dbReference type="HAMAP-Rule" id="MF_02090"/>
    </source>
</evidence>
<proteinExistence type="inferred from homology"/>
<dbReference type="Proteomes" id="UP000597507">
    <property type="component" value="Unassembled WGS sequence"/>
</dbReference>
<comment type="caution">
    <text evidence="7">Lacks conserved residue(s) required for the propagation of feature annotation.</text>
</comment>
<dbReference type="EMBL" id="BMKS01000004">
    <property type="protein sequence ID" value="GGG30139.1"/>
    <property type="molecule type" value="Genomic_DNA"/>
</dbReference>
<sequence length="555" mass="59883">MAADTLRLALAQINPHVGALRANAERLRRARAEGARLGADLVVTPEFSISGYPPEDLVRKPAFVEACAAAIADLAQETADGGPGLVVGGPWQEGGKLHNALFVLEGGRILARRAKHELPNYGVFDEKRVFDPGPCPGPVAFRGFRLGLMICEDWWFQAVSETLAESGAEILLSINASPFEAEKHERRLQLGIARVVETGLPFVFLGQIGGQDELVFEGASFVLNPDRSLAAVLPMFEEAITLTEWRREGGRLVCAPQPLPPPVPRLEQIYRAMMLGLRDYVGKNGFPGVVLGLSGGIDSALSAAVAADALGPQRVRAVMMPSPYTSRESLEDAAAVADLLGIRYETIGIGPAMEAFRAMLAPAFGNLPPDTTEENIQARIRGVTLMALSNKFGGMLLTTGNKSEMSVGYATLYGDMCGGYSVLKDVYKTTVFALARWRNANLPPGALGPRGPVMPERVIVKPPSAELKPNQTDQDTLPPYEVLDAILEGLVEGEKGVDAMVAAGFDRATVLRVWRMLDRAEYKRRQAPPGVKITERAFGRDRRYPITNGFTGLVA</sequence>
<dbReference type="GO" id="GO:0005737">
    <property type="term" value="C:cytoplasm"/>
    <property type="evidence" value="ECO:0007669"/>
    <property type="project" value="InterPro"/>
</dbReference>
<dbReference type="CDD" id="cd07570">
    <property type="entry name" value="GAT_Gln-NAD-synth"/>
    <property type="match status" value="1"/>
</dbReference>
<dbReference type="Gene3D" id="3.60.110.10">
    <property type="entry name" value="Carbon-nitrogen hydrolase"/>
    <property type="match status" value="1"/>
</dbReference>
<dbReference type="GO" id="GO:0008795">
    <property type="term" value="F:NAD+ synthase activity"/>
    <property type="evidence" value="ECO:0007669"/>
    <property type="project" value="UniProtKB-UniRule"/>
</dbReference>
<dbReference type="InterPro" id="IPR003694">
    <property type="entry name" value="NAD_synthase"/>
</dbReference>
<comment type="pathway">
    <text evidence="1 7 8">Cofactor biosynthesis; NAD(+) biosynthesis; NAD(+) from deamido-NAD(+) (L-Gln route): step 1/1.</text>
</comment>
<feature type="binding site" evidence="7">
    <location>
        <position position="399"/>
    </location>
    <ligand>
        <name>ATP</name>
        <dbReference type="ChEBI" id="CHEBI:30616"/>
    </ligand>
</feature>
<evidence type="ECO:0000313" key="11">
    <source>
        <dbReference type="EMBL" id="GGG30139.1"/>
    </source>
</evidence>
<feature type="binding site" evidence="7">
    <location>
        <position position="177"/>
    </location>
    <ligand>
        <name>L-glutamine</name>
        <dbReference type="ChEBI" id="CHEBI:58359"/>
    </ligand>
</feature>
<feature type="active site" description="For glutaminase activity" evidence="7">
    <location>
        <position position="115"/>
    </location>
</feature>
<dbReference type="Pfam" id="PF00795">
    <property type="entry name" value="CN_hydrolase"/>
    <property type="match status" value="1"/>
</dbReference>
<comment type="function">
    <text evidence="7">Catalyzes the ATP-dependent amidation of deamido-NAD to form NAD. Uses L-glutamine as a nitrogen source.</text>
</comment>
<accession>A0A8J2ZB12</accession>
<feature type="binding site" evidence="7">
    <location>
        <position position="183"/>
    </location>
    <ligand>
        <name>L-glutamine</name>
        <dbReference type="ChEBI" id="CHEBI:58359"/>
    </ligand>
</feature>
<keyword evidence="3 7" id="KW-0436">Ligase</keyword>
<evidence type="ECO:0000256" key="8">
    <source>
        <dbReference type="PIRNR" id="PIRNR006630"/>
    </source>
</evidence>
<dbReference type="AlphaFoldDB" id="A0A8J2ZB12"/>
<keyword evidence="4 7" id="KW-0547">Nucleotide-binding</keyword>
<dbReference type="NCBIfam" id="NF010588">
    <property type="entry name" value="PRK13981.1"/>
    <property type="match status" value="1"/>
</dbReference>
<evidence type="ECO:0000313" key="12">
    <source>
        <dbReference type="Proteomes" id="UP000597507"/>
    </source>
</evidence>
<feature type="binding site" evidence="7">
    <location>
        <begin position="292"/>
        <end position="299"/>
    </location>
    <ligand>
        <name>ATP</name>
        <dbReference type="ChEBI" id="CHEBI:30616"/>
    </ligand>
</feature>